<sequence length="97" mass="10806">MMQRAILGITVTRCCWTIPNLGARLHRQPRGVKRFNSGKPAFSEVISNDLDLSDPKPDTKWAQGPRPNVLRNYLRSDVKPVAGMETFPPAMKQSAAT</sequence>
<proteinExistence type="predicted"/>
<gene>
    <name evidence="1" type="ORF">DSM109990_02404</name>
</gene>
<evidence type="ECO:0000313" key="1">
    <source>
        <dbReference type="EMBL" id="UOA15562.1"/>
    </source>
</evidence>
<protein>
    <submittedName>
        <fullName evidence="1">Uncharacterized protein</fullName>
    </submittedName>
</protein>
<keyword evidence="2" id="KW-1185">Reference proteome</keyword>
<name>A0ABY3ZN16_9RHOB</name>
<dbReference type="EMBL" id="CP085144">
    <property type="protein sequence ID" value="UOA15562.1"/>
    <property type="molecule type" value="Genomic_DNA"/>
</dbReference>
<accession>A0ABY3ZN16</accession>
<reference evidence="2" key="1">
    <citation type="journal article" date="2022" name="Microorganisms">
        <title>Beyond the ABCs#Discovery of Three New Plasmid Types in Rhodobacterales (RepQ, RepY, RepW).</title>
        <authorList>
            <person name="Freese H.M."/>
            <person name="Ringel V."/>
            <person name="Overmann J."/>
            <person name="Petersen J."/>
        </authorList>
    </citation>
    <scope>NUCLEOTIDE SEQUENCE [LARGE SCALE GENOMIC DNA]</scope>
    <source>
        <strain evidence="2">DSM 109990</strain>
    </source>
</reference>
<evidence type="ECO:0000313" key="2">
    <source>
        <dbReference type="Proteomes" id="UP000831019"/>
    </source>
</evidence>
<organism evidence="1 2">
    <name type="scientific">Sulfitobacter dubius</name>
    <dbReference type="NCBI Taxonomy" id="218673"/>
    <lineage>
        <taxon>Bacteria</taxon>
        <taxon>Pseudomonadati</taxon>
        <taxon>Pseudomonadota</taxon>
        <taxon>Alphaproteobacteria</taxon>
        <taxon>Rhodobacterales</taxon>
        <taxon>Roseobacteraceae</taxon>
        <taxon>Sulfitobacter</taxon>
    </lineage>
</organism>
<dbReference type="Proteomes" id="UP000831019">
    <property type="component" value="Chromosome"/>
</dbReference>